<evidence type="ECO:0000256" key="2">
    <source>
        <dbReference type="ARBA" id="ARBA00022621"/>
    </source>
</evidence>
<accession>A0A437QW64</accession>
<evidence type="ECO:0000313" key="8">
    <source>
        <dbReference type="Proteomes" id="UP000287447"/>
    </source>
</evidence>
<sequence>MTPRQIELVQSSFQKVLPIADAAADIFYARLFEIAPEVRPLFPDDMSEQKKKLLKLLAMAVNGLNRVEEVVPALQACGARHNGYNVKLEQYDAVGAALLFTLGKGLGDDFTPEVEEAWTECYGLVAGVMKEAQVKAAA</sequence>
<evidence type="ECO:0000313" key="7">
    <source>
        <dbReference type="EMBL" id="RVU38775.1"/>
    </source>
</evidence>
<dbReference type="Pfam" id="PF00042">
    <property type="entry name" value="Globin"/>
    <property type="match status" value="1"/>
</dbReference>
<dbReference type="CDD" id="cd12131">
    <property type="entry name" value="HGbI-like"/>
    <property type="match status" value="1"/>
</dbReference>
<dbReference type="RefSeq" id="WP_127764147.1">
    <property type="nucleotide sequence ID" value="NZ_SADE01000001.1"/>
</dbReference>
<dbReference type="InterPro" id="IPR000971">
    <property type="entry name" value="Globin"/>
</dbReference>
<proteinExistence type="inferred from homology"/>
<keyword evidence="5" id="KW-0813">Transport</keyword>
<keyword evidence="2 5" id="KW-0561">Oxygen transport</keyword>
<dbReference type="SUPFAM" id="SSF46458">
    <property type="entry name" value="Globin-like"/>
    <property type="match status" value="1"/>
</dbReference>
<evidence type="ECO:0000259" key="6">
    <source>
        <dbReference type="PROSITE" id="PS01033"/>
    </source>
</evidence>
<dbReference type="PANTHER" id="PTHR43396:SF3">
    <property type="entry name" value="FLAVOHEMOPROTEIN"/>
    <property type="match status" value="1"/>
</dbReference>
<dbReference type="GO" id="GO:0005344">
    <property type="term" value="F:oxygen carrier activity"/>
    <property type="evidence" value="ECO:0007669"/>
    <property type="project" value="UniProtKB-KW"/>
</dbReference>
<keyword evidence="8" id="KW-1185">Reference proteome</keyword>
<dbReference type="GO" id="GO:0071949">
    <property type="term" value="F:FAD binding"/>
    <property type="evidence" value="ECO:0007669"/>
    <property type="project" value="TreeGrafter"/>
</dbReference>
<dbReference type="GO" id="GO:0046872">
    <property type="term" value="F:metal ion binding"/>
    <property type="evidence" value="ECO:0007669"/>
    <property type="project" value="UniProtKB-KW"/>
</dbReference>
<evidence type="ECO:0000256" key="3">
    <source>
        <dbReference type="ARBA" id="ARBA00022723"/>
    </source>
</evidence>
<dbReference type="Proteomes" id="UP000287447">
    <property type="component" value="Unassembled WGS sequence"/>
</dbReference>
<keyword evidence="4" id="KW-0408">Iron</keyword>
<dbReference type="PANTHER" id="PTHR43396">
    <property type="entry name" value="FLAVOHEMOPROTEIN"/>
    <property type="match status" value="1"/>
</dbReference>
<dbReference type="PROSITE" id="PS01033">
    <property type="entry name" value="GLOBIN"/>
    <property type="match status" value="1"/>
</dbReference>
<comment type="caution">
    <text evidence="7">The sequence shown here is derived from an EMBL/GenBank/DDBJ whole genome shotgun (WGS) entry which is preliminary data.</text>
</comment>
<dbReference type="GO" id="GO:0008941">
    <property type="term" value="F:nitric oxide dioxygenase NAD(P)H activity"/>
    <property type="evidence" value="ECO:0007669"/>
    <property type="project" value="TreeGrafter"/>
</dbReference>
<dbReference type="InterPro" id="IPR012292">
    <property type="entry name" value="Globin/Proto"/>
</dbReference>
<dbReference type="OrthoDB" id="3213438at2"/>
<reference evidence="8" key="1">
    <citation type="submission" date="2019-01" db="EMBL/GenBank/DDBJ databases">
        <title>Gri0909 isolated from a small marine red alga.</title>
        <authorList>
            <person name="Kim J."/>
            <person name="Jeong S.E."/>
            <person name="Jeon C.O."/>
        </authorList>
    </citation>
    <scope>NUCLEOTIDE SEQUENCE [LARGE SCALE GENOMIC DNA]</scope>
    <source>
        <strain evidence="8">Gri0909</strain>
    </source>
</reference>
<dbReference type="GO" id="GO:0019825">
    <property type="term" value="F:oxygen binding"/>
    <property type="evidence" value="ECO:0007669"/>
    <property type="project" value="InterPro"/>
</dbReference>
<dbReference type="Gene3D" id="1.10.490.10">
    <property type="entry name" value="Globins"/>
    <property type="match status" value="1"/>
</dbReference>
<name>A0A437QW64_9PROT</name>
<dbReference type="GO" id="GO:0071500">
    <property type="term" value="P:cellular response to nitrosative stress"/>
    <property type="evidence" value="ECO:0007669"/>
    <property type="project" value="TreeGrafter"/>
</dbReference>
<dbReference type="GO" id="GO:0046210">
    <property type="term" value="P:nitric oxide catabolic process"/>
    <property type="evidence" value="ECO:0007669"/>
    <property type="project" value="TreeGrafter"/>
</dbReference>
<dbReference type="AlphaFoldDB" id="A0A437QW64"/>
<evidence type="ECO:0000256" key="1">
    <source>
        <dbReference type="ARBA" id="ARBA00022617"/>
    </source>
</evidence>
<keyword evidence="1 5" id="KW-0349">Heme</keyword>
<keyword evidence="7" id="KW-0675">Receptor</keyword>
<comment type="similarity">
    <text evidence="5">Belongs to the globin family.</text>
</comment>
<dbReference type="InterPro" id="IPR009050">
    <property type="entry name" value="Globin-like_sf"/>
</dbReference>
<gene>
    <name evidence="7" type="ORF">EOI86_05760</name>
</gene>
<dbReference type="GO" id="GO:0020037">
    <property type="term" value="F:heme binding"/>
    <property type="evidence" value="ECO:0007669"/>
    <property type="project" value="InterPro"/>
</dbReference>
<evidence type="ECO:0000256" key="4">
    <source>
        <dbReference type="ARBA" id="ARBA00023004"/>
    </source>
</evidence>
<protein>
    <submittedName>
        <fullName evidence="7">Hemin receptor</fullName>
    </submittedName>
</protein>
<organism evidence="7 8">
    <name type="scientific">Hwanghaeella grinnelliae</name>
    <dbReference type="NCBI Taxonomy" id="2500179"/>
    <lineage>
        <taxon>Bacteria</taxon>
        <taxon>Pseudomonadati</taxon>
        <taxon>Pseudomonadota</taxon>
        <taxon>Alphaproteobacteria</taxon>
        <taxon>Rhodospirillales</taxon>
        <taxon>Rhodospirillaceae</taxon>
        <taxon>Hwanghaeella</taxon>
    </lineage>
</organism>
<evidence type="ECO:0000256" key="5">
    <source>
        <dbReference type="RuleBase" id="RU000356"/>
    </source>
</evidence>
<feature type="domain" description="Globin" evidence="6">
    <location>
        <begin position="1"/>
        <end position="134"/>
    </location>
</feature>
<keyword evidence="3" id="KW-0479">Metal-binding</keyword>
<dbReference type="EMBL" id="SADE01000001">
    <property type="protein sequence ID" value="RVU38775.1"/>
    <property type="molecule type" value="Genomic_DNA"/>
</dbReference>